<dbReference type="STRING" id="39946.A2WWH2"/>
<dbReference type="AlphaFoldDB" id="A2WWH2"/>
<protein>
    <submittedName>
        <fullName evidence="3">Uncharacterized protein</fullName>
    </submittedName>
</protein>
<dbReference type="OMA" id="QICLRNQ"/>
<keyword evidence="2" id="KW-0812">Transmembrane</keyword>
<name>A2WWH2_ORYSI</name>
<feature type="region of interest" description="Disordered" evidence="1">
    <location>
        <begin position="1"/>
        <end position="31"/>
    </location>
</feature>
<proteinExistence type="predicted"/>
<keyword evidence="4" id="KW-1185">Reference proteome</keyword>
<dbReference type="Gene3D" id="2.60.120.330">
    <property type="entry name" value="B-lactam Antibiotic, Isopenicillin N Synthase, Chain"/>
    <property type="match status" value="1"/>
</dbReference>
<sequence>MTATSRAPRRPRVRAPARASPPTPIRTARGARSAAADELVLAEFLEASLRVPDLALPPKMSSRRSFRYPAPPPTPDVLAGALLSGPDPDAARTAVGAAAESGAFRVGGAVDAGEVRAAVEAAEAVFRAPEEVKRELGRWFRRRDRVAGEEFYWFRPATASSDDDRVLDAALPGSTYQVLREKMEIVASKMEDLAQCVMRVLSDNARNPEDSALSTGAASILCLTLYNCNKLKTHWNEFGSTNPPNSYALSIHLSGRDQEICLRNQSGSTFFSLPAGSMLVTIGKQIQFCYVRTQEWSNGEFKNAVGEILFELTDEPNPFISLELLYSPGHLRLPDVGRHARCIDHPKTVSFRDQILVALVLLVFFYLFWR</sequence>
<dbReference type="HOGENOM" id="CLU_050305_0_0_1"/>
<feature type="transmembrane region" description="Helical" evidence="2">
    <location>
        <begin position="351"/>
        <end position="369"/>
    </location>
</feature>
<dbReference type="InterPro" id="IPR027443">
    <property type="entry name" value="IPNS-like_sf"/>
</dbReference>
<accession>A2WWH2</accession>
<organism evidence="3 4">
    <name type="scientific">Oryza sativa subsp. indica</name>
    <name type="common">Rice</name>
    <dbReference type="NCBI Taxonomy" id="39946"/>
    <lineage>
        <taxon>Eukaryota</taxon>
        <taxon>Viridiplantae</taxon>
        <taxon>Streptophyta</taxon>
        <taxon>Embryophyta</taxon>
        <taxon>Tracheophyta</taxon>
        <taxon>Spermatophyta</taxon>
        <taxon>Magnoliopsida</taxon>
        <taxon>Liliopsida</taxon>
        <taxon>Poales</taxon>
        <taxon>Poaceae</taxon>
        <taxon>BOP clade</taxon>
        <taxon>Oryzoideae</taxon>
        <taxon>Oryzeae</taxon>
        <taxon>Oryzinae</taxon>
        <taxon>Oryza</taxon>
        <taxon>Oryza sativa</taxon>
    </lineage>
</organism>
<dbReference type="PANTHER" id="PTHR34945">
    <property type="entry name" value="2-OXOGLUTARATE (2OG) AND FE(II)-DEPENDENT OXYGENASE SUPERFAMILY PROTEIN"/>
    <property type="match status" value="1"/>
</dbReference>
<gene>
    <name evidence="3" type="ORF">OsI_04252</name>
</gene>
<evidence type="ECO:0000256" key="1">
    <source>
        <dbReference type="SAM" id="MobiDB-lite"/>
    </source>
</evidence>
<evidence type="ECO:0000313" key="4">
    <source>
        <dbReference type="Proteomes" id="UP000007015"/>
    </source>
</evidence>
<dbReference type="SUPFAM" id="SSF51197">
    <property type="entry name" value="Clavaminate synthase-like"/>
    <property type="match status" value="1"/>
</dbReference>
<reference evidence="3 4" key="1">
    <citation type="journal article" date="2005" name="PLoS Biol.">
        <title>The genomes of Oryza sativa: a history of duplications.</title>
        <authorList>
            <person name="Yu J."/>
            <person name="Wang J."/>
            <person name="Lin W."/>
            <person name="Li S."/>
            <person name="Li H."/>
            <person name="Zhou J."/>
            <person name="Ni P."/>
            <person name="Dong W."/>
            <person name="Hu S."/>
            <person name="Zeng C."/>
            <person name="Zhang J."/>
            <person name="Zhang Y."/>
            <person name="Li R."/>
            <person name="Xu Z."/>
            <person name="Li S."/>
            <person name="Li X."/>
            <person name="Zheng H."/>
            <person name="Cong L."/>
            <person name="Lin L."/>
            <person name="Yin J."/>
            <person name="Geng J."/>
            <person name="Li G."/>
            <person name="Shi J."/>
            <person name="Liu J."/>
            <person name="Lv H."/>
            <person name="Li J."/>
            <person name="Wang J."/>
            <person name="Deng Y."/>
            <person name="Ran L."/>
            <person name="Shi X."/>
            <person name="Wang X."/>
            <person name="Wu Q."/>
            <person name="Li C."/>
            <person name="Ren X."/>
            <person name="Wang J."/>
            <person name="Wang X."/>
            <person name="Li D."/>
            <person name="Liu D."/>
            <person name="Zhang X."/>
            <person name="Ji Z."/>
            <person name="Zhao W."/>
            <person name="Sun Y."/>
            <person name="Zhang Z."/>
            <person name="Bao J."/>
            <person name="Han Y."/>
            <person name="Dong L."/>
            <person name="Ji J."/>
            <person name="Chen P."/>
            <person name="Wu S."/>
            <person name="Liu J."/>
            <person name="Xiao Y."/>
            <person name="Bu D."/>
            <person name="Tan J."/>
            <person name="Yang L."/>
            <person name="Ye C."/>
            <person name="Zhang J."/>
            <person name="Xu J."/>
            <person name="Zhou Y."/>
            <person name="Yu Y."/>
            <person name="Zhang B."/>
            <person name="Zhuang S."/>
            <person name="Wei H."/>
            <person name="Liu B."/>
            <person name="Lei M."/>
            <person name="Yu H."/>
            <person name="Li Y."/>
            <person name="Xu H."/>
            <person name="Wei S."/>
            <person name="He X."/>
            <person name="Fang L."/>
            <person name="Zhang Z."/>
            <person name="Zhang Y."/>
            <person name="Huang X."/>
            <person name="Su Z."/>
            <person name="Tong W."/>
            <person name="Li J."/>
            <person name="Tong Z."/>
            <person name="Li S."/>
            <person name="Ye J."/>
            <person name="Wang L."/>
            <person name="Fang L."/>
            <person name="Lei T."/>
            <person name="Chen C."/>
            <person name="Chen H."/>
            <person name="Xu Z."/>
            <person name="Li H."/>
            <person name="Huang H."/>
            <person name="Zhang F."/>
            <person name="Xu H."/>
            <person name="Li N."/>
            <person name="Zhao C."/>
            <person name="Li S."/>
            <person name="Dong L."/>
            <person name="Huang Y."/>
            <person name="Li L."/>
            <person name="Xi Y."/>
            <person name="Qi Q."/>
            <person name="Li W."/>
            <person name="Zhang B."/>
            <person name="Hu W."/>
            <person name="Zhang Y."/>
            <person name="Tian X."/>
            <person name="Jiao Y."/>
            <person name="Liang X."/>
            <person name="Jin J."/>
            <person name="Gao L."/>
            <person name="Zheng W."/>
            <person name="Hao B."/>
            <person name="Liu S."/>
            <person name="Wang W."/>
            <person name="Yuan L."/>
            <person name="Cao M."/>
            <person name="McDermott J."/>
            <person name="Samudrala R."/>
            <person name="Wang J."/>
            <person name="Wong G.K."/>
            <person name="Yang H."/>
        </authorList>
    </citation>
    <scope>NUCLEOTIDE SEQUENCE [LARGE SCALE GENOMIC DNA]</scope>
    <source>
        <strain evidence="4">cv. 93-11</strain>
    </source>
</reference>
<dbReference type="Proteomes" id="UP000007015">
    <property type="component" value="Chromosome 1"/>
</dbReference>
<dbReference type="PANTHER" id="PTHR34945:SF4">
    <property type="entry name" value="2-OXOGLUTARATE (2OG) AND FE(II)-DEPENDENT OXYGENASE SUPERFAMILY PROTEIN"/>
    <property type="match status" value="1"/>
</dbReference>
<dbReference type="EMBL" id="CM000126">
    <property type="protein sequence ID" value="EAY76318.1"/>
    <property type="molecule type" value="Genomic_DNA"/>
</dbReference>
<keyword evidence="2" id="KW-0472">Membrane</keyword>
<evidence type="ECO:0000256" key="2">
    <source>
        <dbReference type="SAM" id="Phobius"/>
    </source>
</evidence>
<keyword evidence="2" id="KW-1133">Transmembrane helix</keyword>
<dbReference type="Gramene" id="BGIOSGA004710-TA">
    <property type="protein sequence ID" value="BGIOSGA004710-PA"/>
    <property type="gene ID" value="BGIOSGA004710"/>
</dbReference>
<evidence type="ECO:0000313" key="3">
    <source>
        <dbReference type="EMBL" id="EAY76318.1"/>
    </source>
</evidence>